<feature type="region of interest" description="Disordered" evidence="1">
    <location>
        <begin position="1"/>
        <end position="90"/>
    </location>
</feature>
<organism evidence="2 3">
    <name type="scientific">Litomosoides sigmodontis</name>
    <name type="common">Filarial nematode worm</name>
    <dbReference type="NCBI Taxonomy" id="42156"/>
    <lineage>
        <taxon>Eukaryota</taxon>
        <taxon>Metazoa</taxon>
        <taxon>Ecdysozoa</taxon>
        <taxon>Nematoda</taxon>
        <taxon>Chromadorea</taxon>
        <taxon>Rhabditida</taxon>
        <taxon>Spirurina</taxon>
        <taxon>Spiruromorpha</taxon>
        <taxon>Filarioidea</taxon>
        <taxon>Onchocercidae</taxon>
        <taxon>Litomosoides</taxon>
    </lineage>
</organism>
<dbReference type="AlphaFoldDB" id="A0A3P6S105"/>
<name>A0A3P6S105_LITSI</name>
<accession>A0A3P6S105</accession>
<evidence type="ECO:0000256" key="1">
    <source>
        <dbReference type="SAM" id="MobiDB-lite"/>
    </source>
</evidence>
<sequence length="114" mass="12046">MNASIGGVSERAKDVAERKSENDLPSETVGASLAEETNDSRSNADPELPLQHGSKQVIIGTQPLPTALSSGDTTTESNEGSRKNPKERAKQLQDEGAQCCAEFGSFCISLFSSC</sequence>
<reference evidence="2 3" key="1">
    <citation type="submission" date="2018-08" db="EMBL/GenBank/DDBJ databases">
        <authorList>
            <person name="Laetsch R D."/>
            <person name="Stevens L."/>
            <person name="Kumar S."/>
            <person name="Blaxter L. M."/>
        </authorList>
    </citation>
    <scope>NUCLEOTIDE SEQUENCE [LARGE SCALE GENOMIC DNA]</scope>
</reference>
<evidence type="ECO:0000313" key="2">
    <source>
        <dbReference type="EMBL" id="VDK67876.1"/>
    </source>
</evidence>
<evidence type="ECO:0000313" key="3">
    <source>
        <dbReference type="Proteomes" id="UP000277928"/>
    </source>
</evidence>
<feature type="compositionally biased region" description="Basic and acidic residues" evidence="1">
    <location>
        <begin position="10"/>
        <end position="22"/>
    </location>
</feature>
<feature type="compositionally biased region" description="Basic and acidic residues" evidence="1">
    <location>
        <begin position="79"/>
        <end position="90"/>
    </location>
</feature>
<dbReference type="Proteomes" id="UP000277928">
    <property type="component" value="Unassembled WGS sequence"/>
</dbReference>
<protein>
    <submittedName>
        <fullName evidence="2">Uncharacterized protein</fullName>
    </submittedName>
</protein>
<keyword evidence="3" id="KW-1185">Reference proteome</keyword>
<proteinExistence type="predicted"/>
<feature type="compositionally biased region" description="Polar residues" evidence="1">
    <location>
        <begin position="63"/>
        <end position="78"/>
    </location>
</feature>
<dbReference type="EMBL" id="UYRX01000005">
    <property type="protein sequence ID" value="VDK67876.1"/>
    <property type="molecule type" value="Genomic_DNA"/>
</dbReference>
<gene>
    <name evidence="2" type="ORF">NLS_LOCUS218</name>
</gene>